<evidence type="ECO:0000256" key="1">
    <source>
        <dbReference type="SAM" id="MobiDB-lite"/>
    </source>
</evidence>
<comment type="caution">
    <text evidence="2">The sequence shown here is derived from an EMBL/GenBank/DDBJ whole genome shotgun (WGS) entry which is preliminary data.</text>
</comment>
<protein>
    <submittedName>
        <fullName evidence="2">Uncharacterized protein</fullName>
    </submittedName>
</protein>
<feature type="region of interest" description="Disordered" evidence="1">
    <location>
        <begin position="51"/>
        <end position="71"/>
    </location>
</feature>
<gene>
    <name evidence="2" type="ORF">CR513_49716</name>
</gene>
<evidence type="ECO:0000313" key="2">
    <source>
        <dbReference type="EMBL" id="RDX70987.1"/>
    </source>
</evidence>
<sequence length="71" mass="8017">MNYTLKHTRIPGFTSRKSRNSMTIELKDEHTNNTFQVNGHKIKLFHKGPVPPAGDMETISLMEPAPPDDTP</sequence>
<keyword evidence="3" id="KW-1185">Reference proteome</keyword>
<feature type="non-terminal residue" evidence="2">
    <location>
        <position position="1"/>
    </location>
</feature>
<dbReference type="EMBL" id="QJKJ01011507">
    <property type="protein sequence ID" value="RDX70987.1"/>
    <property type="molecule type" value="Genomic_DNA"/>
</dbReference>
<reference evidence="2" key="1">
    <citation type="submission" date="2018-05" db="EMBL/GenBank/DDBJ databases">
        <title>Draft genome of Mucuna pruriens seed.</title>
        <authorList>
            <person name="Nnadi N.E."/>
            <person name="Vos R."/>
            <person name="Hasami M.H."/>
            <person name="Devisetty U.K."/>
            <person name="Aguiy J.C."/>
        </authorList>
    </citation>
    <scope>NUCLEOTIDE SEQUENCE [LARGE SCALE GENOMIC DNA]</scope>
    <source>
        <strain evidence="2">JCA_2017</strain>
    </source>
</reference>
<accession>A0A371EY57</accession>
<name>A0A371EY57_MUCPR</name>
<organism evidence="2 3">
    <name type="scientific">Mucuna pruriens</name>
    <name type="common">Velvet bean</name>
    <name type="synonym">Dolichos pruriens</name>
    <dbReference type="NCBI Taxonomy" id="157652"/>
    <lineage>
        <taxon>Eukaryota</taxon>
        <taxon>Viridiplantae</taxon>
        <taxon>Streptophyta</taxon>
        <taxon>Embryophyta</taxon>
        <taxon>Tracheophyta</taxon>
        <taxon>Spermatophyta</taxon>
        <taxon>Magnoliopsida</taxon>
        <taxon>eudicotyledons</taxon>
        <taxon>Gunneridae</taxon>
        <taxon>Pentapetalae</taxon>
        <taxon>rosids</taxon>
        <taxon>fabids</taxon>
        <taxon>Fabales</taxon>
        <taxon>Fabaceae</taxon>
        <taxon>Papilionoideae</taxon>
        <taxon>50 kb inversion clade</taxon>
        <taxon>NPAAA clade</taxon>
        <taxon>indigoferoid/millettioid clade</taxon>
        <taxon>Phaseoleae</taxon>
        <taxon>Mucuna</taxon>
    </lineage>
</organism>
<proteinExistence type="predicted"/>
<dbReference type="Proteomes" id="UP000257109">
    <property type="component" value="Unassembled WGS sequence"/>
</dbReference>
<evidence type="ECO:0000313" key="3">
    <source>
        <dbReference type="Proteomes" id="UP000257109"/>
    </source>
</evidence>
<dbReference type="AlphaFoldDB" id="A0A371EY57"/>